<dbReference type="GO" id="GO:0006508">
    <property type="term" value="P:proteolysis"/>
    <property type="evidence" value="ECO:0007669"/>
    <property type="project" value="UniProtKB-KW"/>
</dbReference>
<dbReference type="PROSITE" id="PS00141">
    <property type="entry name" value="ASP_PROTEASE"/>
    <property type="match status" value="1"/>
</dbReference>
<keyword evidence="4 7" id="KW-0645">Protease</keyword>
<feature type="active site" evidence="3">
    <location>
        <position position="110"/>
    </location>
</feature>
<dbReference type="PROSITE" id="PS51767">
    <property type="entry name" value="PEPTIDASE_A1"/>
    <property type="match status" value="1"/>
</dbReference>
<dbReference type="SUPFAM" id="SSF50630">
    <property type="entry name" value="Acid proteases"/>
    <property type="match status" value="1"/>
</dbReference>
<feature type="domain" description="Peptidase A1" evidence="6">
    <location>
        <begin position="92"/>
        <end position="378"/>
    </location>
</feature>
<dbReference type="InterPro" id="IPR001461">
    <property type="entry name" value="Aspartic_peptidase_A1"/>
</dbReference>
<evidence type="ECO:0000256" key="1">
    <source>
        <dbReference type="ARBA" id="ARBA00007447"/>
    </source>
</evidence>
<dbReference type="GeneID" id="37044164"/>
<feature type="compositionally biased region" description="Polar residues" evidence="5">
    <location>
        <begin position="18"/>
        <end position="27"/>
    </location>
</feature>
<dbReference type="PRINTS" id="PR00792">
    <property type="entry name" value="PEPSIN"/>
</dbReference>
<evidence type="ECO:0000259" key="6">
    <source>
        <dbReference type="PROSITE" id="PS51767"/>
    </source>
</evidence>
<evidence type="ECO:0000256" key="3">
    <source>
        <dbReference type="PIRSR" id="PIRSR601461-1"/>
    </source>
</evidence>
<keyword evidence="8" id="KW-1185">Reference proteome</keyword>
<feature type="active site" evidence="3">
    <location>
        <position position="270"/>
    </location>
</feature>
<dbReference type="Proteomes" id="UP000245768">
    <property type="component" value="Unassembled WGS sequence"/>
</dbReference>
<evidence type="ECO:0000256" key="4">
    <source>
        <dbReference type="RuleBase" id="RU000454"/>
    </source>
</evidence>
<reference evidence="7 8" key="1">
    <citation type="journal article" date="2018" name="Mol. Biol. Evol.">
        <title>Broad Genomic Sampling Reveals a Smut Pathogenic Ancestry of the Fungal Clade Ustilaginomycotina.</title>
        <authorList>
            <person name="Kijpornyongpan T."/>
            <person name="Mondo S.J."/>
            <person name="Barry K."/>
            <person name="Sandor L."/>
            <person name="Lee J."/>
            <person name="Lipzen A."/>
            <person name="Pangilinan J."/>
            <person name="LaButti K."/>
            <person name="Hainaut M."/>
            <person name="Henrissat B."/>
            <person name="Grigoriev I.V."/>
            <person name="Spatafora J.W."/>
            <person name="Aime M.C."/>
        </authorList>
    </citation>
    <scope>NUCLEOTIDE SEQUENCE [LARGE SCALE GENOMIC DNA]</scope>
    <source>
        <strain evidence="7 8">MCA 4198</strain>
    </source>
</reference>
<dbReference type="InterPro" id="IPR033121">
    <property type="entry name" value="PEPTIDASE_A1"/>
</dbReference>
<dbReference type="OrthoDB" id="15189at2759"/>
<evidence type="ECO:0000313" key="8">
    <source>
        <dbReference type="Proteomes" id="UP000245768"/>
    </source>
</evidence>
<dbReference type="InParanoid" id="A0A316YJX5"/>
<comment type="similarity">
    <text evidence="1 4">Belongs to the peptidase A1 family.</text>
</comment>
<dbReference type="EMBL" id="KZ819637">
    <property type="protein sequence ID" value="PWN89727.1"/>
    <property type="molecule type" value="Genomic_DNA"/>
</dbReference>
<dbReference type="STRING" id="215250.A0A316YJX5"/>
<dbReference type="Gene3D" id="2.40.70.10">
    <property type="entry name" value="Acid Proteases"/>
    <property type="match status" value="2"/>
</dbReference>
<dbReference type="InterPro" id="IPR034164">
    <property type="entry name" value="Pepsin-like_dom"/>
</dbReference>
<protein>
    <submittedName>
        <fullName evidence="7">Acid protease</fullName>
    </submittedName>
</protein>
<dbReference type="RefSeq" id="XP_025376925.1">
    <property type="nucleotide sequence ID" value="XM_025522248.1"/>
</dbReference>
<dbReference type="AlphaFoldDB" id="A0A316YJX5"/>
<dbReference type="GO" id="GO:0004190">
    <property type="term" value="F:aspartic-type endopeptidase activity"/>
    <property type="evidence" value="ECO:0007669"/>
    <property type="project" value="UniProtKB-KW"/>
</dbReference>
<dbReference type="InterPro" id="IPR021109">
    <property type="entry name" value="Peptidase_aspartic_dom_sf"/>
</dbReference>
<evidence type="ECO:0000256" key="2">
    <source>
        <dbReference type="ARBA" id="ARBA00022750"/>
    </source>
</evidence>
<organism evidence="7 8">
    <name type="scientific">Acaromyces ingoldii</name>
    <dbReference type="NCBI Taxonomy" id="215250"/>
    <lineage>
        <taxon>Eukaryota</taxon>
        <taxon>Fungi</taxon>
        <taxon>Dikarya</taxon>
        <taxon>Basidiomycota</taxon>
        <taxon>Ustilaginomycotina</taxon>
        <taxon>Exobasidiomycetes</taxon>
        <taxon>Exobasidiales</taxon>
        <taxon>Cryptobasidiaceae</taxon>
        <taxon>Acaromyces</taxon>
    </lineage>
</organism>
<dbReference type="InterPro" id="IPR001969">
    <property type="entry name" value="Aspartic_peptidase_AS"/>
</dbReference>
<dbReference type="PANTHER" id="PTHR47966">
    <property type="entry name" value="BETA-SITE APP-CLEAVING ENZYME, ISOFORM A-RELATED"/>
    <property type="match status" value="1"/>
</dbReference>
<dbReference type="CDD" id="cd05471">
    <property type="entry name" value="pepsin_like"/>
    <property type="match status" value="1"/>
</dbReference>
<gene>
    <name evidence="7" type="ORF">FA10DRAFT_268244</name>
</gene>
<feature type="region of interest" description="Disordered" evidence="5">
    <location>
        <begin position="1"/>
        <end position="27"/>
    </location>
</feature>
<keyword evidence="2 4" id="KW-0064">Aspartyl protease</keyword>
<accession>A0A316YJX5</accession>
<dbReference type="Pfam" id="PF00026">
    <property type="entry name" value="Asp"/>
    <property type="match status" value="1"/>
</dbReference>
<dbReference type="PANTHER" id="PTHR47966:SF57">
    <property type="entry name" value="PEPTIDASE A1 DOMAIN-CONTAINING PROTEIN"/>
    <property type="match status" value="1"/>
</dbReference>
<evidence type="ECO:0000256" key="5">
    <source>
        <dbReference type="SAM" id="MobiDB-lite"/>
    </source>
</evidence>
<keyword evidence="4" id="KW-0378">Hydrolase</keyword>
<name>A0A316YJX5_9BASI</name>
<evidence type="ECO:0000313" key="7">
    <source>
        <dbReference type="EMBL" id="PWN89727.1"/>
    </source>
</evidence>
<proteinExistence type="inferred from homology"/>
<sequence length="381" mass="39588">MGSCLSSPAAEDQKKPQGATTGAANPTKTEAKATIGLTCKHPKSSLKGADAIALASARVKQLKAKHAAIKATAAASSGGEEPLKDINNELLWAGSITIGTPGYDITVDFDTGSSDLFVNPNTYKPQSSSTAKDAGKTFQVGYGDGTQASGEVWTDKVTVGGLTAPAQAIGVASKSTLQDDGSQGIAGMAFPSIAQTRSSPFFDSIYAANQSSMQNLFAFGLWTSNAVMDLGYIDQSRFTGELAYSSVDDSQGFWQTDFTVNGTQANGIVDTGTTLIIGPTDAVRSILTAAGMTIQEQDGEVYGLYDPSTNPQVTFTFGGADYTLSPDALSFQTQGSQTVASIVGSDMGSGGPQWICGDSFLQDVYAVFDVQNKRVGFAPKK</sequence>